<evidence type="ECO:0000313" key="2">
    <source>
        <dbReference type="Proteomes" id="UP000596742"/>
    </source>
</evidence>
<name>A0A8B6BR38_MYTGA</name>
<comment type="caution">
    <text evidence="1">The sequence shown here is derived from an EMBL/GenBank/DDBJ whole genome shotgun (WGS) entry which is preliminary data.</text>
</comment>
<organism evidence="1 2">
    <name type="scientific">Mytilus galloprovincialis</name>
    <name type="common">Mediterranean mussel</name>
    <dbReference type="NCBI Taxonomy" id="29158"/>
    <lineage>
        <taxon>Eukaryota</taxon>
        <taxon>Metazoa</taxon>
        <taxon>Spiralia</taxon>
        <taxon>Lophotrochozoa</taxon>
        <taxon>Mollusca</taxon>
        <taxon>Bivalvia</taxon>
        <taxon>Autobranchia</taxon>
        <taxon>Pteriomorphia</taxon>
        <taxon>Mytilida</taxon>
        <taxon>Mytiloidea</taxon>
        <taxon>Mytilidae</taxon>
        <taxon>Mytilinae</taxon>
        <taxon>Mytilus</taxon>
    </lineage>
</organism>
<keyword evidence="2" id="KW-1185">Reference proteome</keyword>
<dbReference type="OrthoDB" id="6188812at2759"/>
<accession>A0A8B6BR38</accession>
<dbReference type="Proteomes" id="UP000596742">
    <property type="component" value="Unassembled WGS sequence"/>
</dbReference>
<gene>
    <name evidence="1" type="ORF">MGAL_10B039362</name>
</gene>
<protein>
    <submittedName>
        <fullName evidence="1">Uncharacterized protein</fullName>
    </submittedName>
</protein>
<dbReference type="AlphaFoldDB" id="A0A8B6BR38"/>
<sequence length="91" mass="10764">MTKMNLKLKSILAGHRSAFSRKFKKFDEIRENGTEVVDSDELSNILDNFKRKQELLRKLNEDIIQDLDQENIETEIVDSDQYSFNLETKVR</sequence>
<evidence type="ECO:0000313" key="1">
    <source>
        <dbReference type="EMBL" id="VDH94071.1"/>
    </source>
</evidence>
<dbReference type="EMBL" id="UYJE01000543">
    <property type="protein sequence ID" value="VDH94071.1"/>
    <property type="molecule type" value="Genomic_DNA"/>
</dbReference>
<proteinExistence type="predicted"/>
<reference evidence="1" key="1">
    <citation type="submission" date="2018-11" db="EMBL/GenBank/DDBJ databases">
        <authorList>
            <person name="Alioto T."/>
            <person name="Alioto T."/>
        </authorList>
    </citation>
    <scope>NUCLEOTIDE SEQUENCE</scope>
</reference>